<gene>
    <name evidence="1" type="ORF">P7K49_031089</name>
</gene>
<name>A0ABQ9U408_SAGOE</name>
<protein>
    <submittedName>
        <fullName evidence="1">Uncharacterized protein</fullName>
    </submittedName>
</protein>
<reference evidence="1 2" key="1">
    <citation type="submission" date="2023-05" db="EMBL/GenBank/DDBJ databases">
        <title>B98-5 Cell Line De Novo Hybrid Assembly: An Optical Mapping Approach.</title>
        <authorList>
            <person name="Kananen K."/>
            <person name="Auerbach J.A."/>
            <person name="Kautto E."/>
            <person name="Blachly J.S."/>
        </authorList>
    </citation>
    <scope>NUCLEOTIDE SEQUENCE [LARGE SCALE GENOMIC DNA]</scope>
    <source>
        <strain evidence="1">B95-8</strain>
        <tissue evidence="1">Cell line</tissue>
    </source>
</reference>
<keyword evidence="2" id="KW-1185">Reference proteome</keyword>
<dbReference type="EMBL" id="JASSZA010000016">
    <property type="protein sequence ID" value="KAK2091805.1"/>
    <property type="molecule type" value="Genomic_DNA"/>
</dbReference>
<organism evidence="1 2">
    <name type="scientific">Saguinus oedipus</name>
    <name type="common">Cotton-top tamarin</name>
    <name type="synonym">Oedipomidas oedipus</name>
    <dbReference type="NCBI Taxonomy" id="9490"/>
    <lineage>
        <taxon>Eukaryota</taxon>
        <taxon>Metazoa</taxon>
        <taxon>Chordata</taxon>
        <taxon>Craniata</taxon>
        <taxon>Vertebrata</taxon>
        <taxon>Euteleostomi</taxon>
        <taxon>Mammalia</taxon>
        <taxon>Eutheria</taxon>
        <taxon>Euarchontoglires</taxon>
        <taxon>Primates</taxon>
        <taxon>Haplorrhini</taxon>
        <taxon>Platyrrhini</taxon>
        <taxon>Cebidae</taxon>
        <taxon>Callitrichinae</taxon>
        <taxon>Saguinus</taxon>
    </lineage>
</organism>
<accession>A0ABQ9U408</accession>
<comment type="caution">
    <text evidence="1">The sequence shown here is derived from an EMBL/GenBank/DDBJ whole genome shotgun (WGS) entry which is preliminary data.</text>
</comment>
<sequence>MCSQGNFKSHGGDTSKAGKLQKTEKRVTLKFACLRRTSALLHLSGLLNSDATQRHLELNLGVTCRSAGQKRVLEKMQKKLAELQWKGQAGELAACQLHSQLQGSAMSCSWDDTCGGEKSFLKTI</sequence>
<evidence type="ECO:0000313" key="2">
    <source>
        <dbReference type="Proteomes" id="UP001266305"/>
    </source>
</evidence>
<evidence type="ECO:0000313" key="1">
    <source>
        <dbReference type="EMBL" id="KAK2091805.1"/>
    </source>
</evidence>
<dbReference type="Proteomes" id="UP001266305">
    <property type="component" value="Unassembled WGS sequence"/>
</dbReference>
<proteinExistence type="predicted"/>